<dbReference type="FunFam" id="2.70.170.10:FF:000021">
    <property type="entry name" value="Gamma-aminobutyric acid receptor isoform 3b"/>
    <property type="match status" value="1"/>
</dbReference>
<dbReference type="Gene3D" id="1.20.58.390">
    <property type="entry name" value="Neurotransmitter-gated ion-channel transmembrane domain"/>
    <property type="match status" value="1"/>
</dbReference>
<comment type="caution">
    <text evidence="20">Lacks conserved residue(s) required for the propagation of feature annotation.</text>
</comment>
<dbReference type="InterPro" id="IPR002289">
    <property type="entry name" value="GABAAb_rcpt"/>
</dbReference>
<dbReference type="CDD" id="cd19049">
    <property type="entry name" value="LGIC_TM_anion"/>
    <property type="match status" value="1"/>
</dbReference>
<keyword evidence="16" id="KW-1071">Ligand-gated ion channel</keyword>
<dbReference type="InterPro" id="IPR006028">
    <property type="entry name" value="GABAA/Glycine_rcpt"/>
</dbReference>
<keyword evidence="9 20" id="KW-0472">Membrane</keyword>
<keyword evidence="17 20" id="KW-0407">Ion channel</keyword>
<feature type="transmembrane region" description="Helical" evidence="20">
    <location>
        <begin position="934"/>
        <end position="955"/>
    </location>
</feature>
<dbReference type="Pfam" id="PF02931">
    <property type="entry name" value="Neur_chan_LBD"/>
    <property type="match status" value="2"/>
</dbReference>
<dbReference type="InterPro" id="IPR006201">
    <property type="entry name" value="Neur_channel"/>
</dbReference>
<dbReference type="Proteomes" id="UP000198287">
    <property type="component" value="Unassembled WGS sequence"/>
</dbReference>
<name>A0A226DIC5_FOLCA</name>
<protein>
    <recommendedName>
        <fullName evidence="19">Gamma-aminobutyric acid receptor subunit beta</fullName>
    </recommendedName>
</protein>
<evidence type="ECO:0000256" key="15">
    <source>
        <dbReference type="ARBA" id="ARBA00023257"/>
    </source>
</evidence>
<evidence type="ECO:0000256" key="12">
    <source>
        <dbReference type="ARBA" id="ARBA00023173"/>
    </source>
</evidence>
<feature type="transmembrane region" description="Helical" evidence="20">
    <location>
        <begin position="567"/>
        <end position="592"/>
    </location>
</feature>
<dbReference type="InterPro" id="IPR006202">
    <property type="entry name" value="Neur_chan_lig-bd"/>
</dbReference>
<keyword evidence="7" id="KW-0770">Synapse</keyword>
<keyword evidence="15" id="KW-0628">Postsynaptic cell membrane</keyword>
<evidence type="ECO:0000256" key="5">
    <source>
        <dbReference type="ARBA" id="ARBA00022729"/>
    </source>
</evidence>
<keyword evidence="14" id="KW-0868">Chloride</keyword>
<evidence type="ECO:0000256" key="4">
    <source>
        <dbReference type="ARBA" id="ARBA00022692"/>
    </source>
</evidence>
<evidence type="ECO:0000256" key="8">
    <source>
        <dbReference type="ARBA" id="ARBA00023065"/>
    </source>
</evidence>
<feature type="domain" description="Neurotransmitter-gated ion-channel ligand-binding" evidence="21">
    <location>
        <begin position="680"/>
        <end position="866"/>
    </location>
</feature>
<feature type="transmembrane region" description="Helical" evidence="20">
    <location>
        <begin position="364"/>
        <end position="385"/>
    </location>
</feature>
<proteinExistence type="inferred from homology"/>
<evidence type="ECO:0000256" key="1">
    <source>
        <dbReference type="ARBA" id="ARBA00010180"/>
    </source>
</evidence>
<dbReference type="InterPro" id="IPR018000">
    <property type="entry name" value="Neurotransmitter_ion_chnl_CS"/>
</dbReference>
<feature type="domain" description="Neurotransmitter-gated ion-channel transmembrane" evidence="22">
    <location>
        <begin position="875"/>
        <end position="962"/>
    </location>
</feature>
<comment type="caution">
    <text evidence="23">The sequence shown here is derived from an EMBL/GenBank/DDBJ whole genome shotgun (WGS) entry which is preliminary data.</text>
</comment>
<dbReference type="GO" id="GO:0005230">
    <property type="term" value="F:extracellular ligand-gated monoatomic ion channel activity"/>
    <property type="evidence" value="ECO:0007669"/>
    <property type="project" value="InterPro"/>
</dbReference>
<keyword evidence="10" id="KW-1015">Disulfide bond</keyword>
<organism evidence="23 24">
    <name type="scientific">Folsomia candida</name>
    <name type="common">Springtail</name>
    <dbReference type="NCBI Taxonomy" id="158441"/>
    <lineage>
        <taxon>Eukaryota</taxon>
        <taxon>Metazoa</taxon>
        <taxon>Ecdysozoa</taxon>
        <taxon>Arthropoda</taxon>
        <taxon>Hexapoda</taxon>
        <taxon>Collembola</taxon>
        <taxon>Entomobryomorpha</taxon>
        <taxon>Isotomoidea</taxon>
        <taxon>Isotomidae</taxon>
        <taxon>Proisotominae</taxon>
        <taxon>Folsomia</taxon>
    </lineage>
</organism>
<comment type="similarity">
    <text evidence="1">Belongs to the ligand-gated ion channel (TC 1.A.9) family. Gamma-aminobutyric acid receptor (TC 1.A.9.5) subfamily.</text>
</comment>
<dbReference type="PRINTS" id="PR00252">
    <property type="entry name" value="NRIONCHANNEL"/>
</dbReference>
<keyword evidence="11 23" id="KW-0675">Receptor</keyword>
<dbReference type="PROSITE" id="PS00236">
    <property type="entry name" value="NEUROTR_ION_CHANNEL"/>
    <property type="match status" value="1"/>
</dbReference>
<keyword evidence="12" id="KW-0869">Chloride channel</keyword>
<dbReference type="PRINTS" id="PR01160">
    <property type="entry name" value="GABAARBETA"/>
</dbReference>
<dbReference type="GO" id="GO:0005254">
    <property type="term" value="F:chloride channel activity"/>
    <property type="evidence" value="ECO:0007669"/>
    <property type="project" value="UniProtKB-KW"/>
</dbReference>
<dbReference type="InterPro" id="IPR038050">
    <property type="entry name" value="Neuro_actylchol_rec"/>
</dbReference>
<feature type="domain" description="Neurotransmitter-gated ion-channel ligand-binding" evidence="21">
    <location>
        <begin position="1008"/>
        <end position="1076"/>
    </location>
</feature>
<keyword evidence="4 20" id="KW-0812">Transmembrane</keyword>
<evidence type="ECO:0000256" key="14">
    <source>
        <dbReference type="ARBA" id="ARBA00023214"/>
    </source>
</evidence>
<feature type="transmembrane region" description="Helical" evidence="20">
    <location>
        <begin position="868"/>
        <end position="892"/>
    </location>
</feature>
<dbReference type="SUPFAM" id="SSF63712">
    <property type="entry name" value="Nicotinic receptor ligand binding domain-like"/>
    <property type="match status" value="2"/>
</dbReference>
<dbReference type="GO" id="GO:0034707">
    <property type="term" value="C:chloride channel complex"/>
    <property type="evidence" value="ECO:0007669"/>
    <property type="project" value="UniProtKB-KW"/>
</dbReference>
<evidence type="ECO:0000256" key="10">
    <source>
        <dbReference type="ARBA" id="ARBA00023157"/>
    </source>
</evidence>
<evidence type="ECO:0000256" key="16">
    <source>
        <dbReference type="ARBA" id="ARBA00023286"/>
    </source>
</evidence>
<feature type="signal peptide" evidence="20">
    <location>
        <begin position="1"/>
        <end position="26"/>
    </location>
</feature>
<reference evidence="23 24" key="1">
    <citation type="submission" date="2015-12" db="EMBL/GenBank/DDBJ databases">
        <title>The genome of Folsomia candida.</title>
        <authorList>
            <person name="Faddeeva A."/>
            <person name="Derks M.F."/>
            <person name="Anvar Y."/>
            <person name="Smit S."/>
            <person name="Van Straalen N."/>
            <person name="Roelofs D."/>
        </authorList>
    </citation>
    <scope>NUCLEOTIDE SEQUENCE [LARGE SCALE GENOMIC DNA]</scope>
    <source>
        <strain evidence="23 24">VU population</strain>
        <tissue evidence="23">Whole body</tissue>
    </source>
</reference>
<evidence type="ECO:0000256" key="20">
    <source>
        <dbReference type="RuleBase" id="RU000687"/>
    </source>
</evidence>
<feature type="transmembrane region" description="Helical" evidence="20">
    <location>
        <begin position="901"/>
        <end position="922"/>
    </location>
</feature>
<evidence type="ECO:0000256" key="13">
    <source>
        <dbReference type="ARBA" id="ARBA00023180"/>
    </source>
</evidence>
<sequence>MNDFPKGNFIPLRITLFFLLLPIIHPEKPPPLLNRIHLKDVPYYISGYPSDCAVTVIHPNLNHFNTFWKDVGASILEGQLHTYLLLDETQTSSNVKLPVASKTAKCDVTFVLNWSNKNVTPGCTFGYGKEGSHVVLLTIIHPWKTPLTRDDFMVQTSARIFFLHAIFSPPFHVTFTWFIFCSTCPLRWDVWFIRFPYRKLLTEISPRTSGQINIFTDLVPKVAFKICRDGLRSRQELECSTRERKMAYISDKFNLSTTIGQPYVGAIYLFKLSRWLRGSSINRADFQQEEGCYVVYCDYDIRSTRFSFAIWVTPISLQVWISLLVTLIILAIFFVKAKSMTVLDAVFNLCATVLRQGVSKVPFPLIFLFSWFMSMILLSEYEFFVTSELVAPEIRKSLGTLKNILGAGYILYHGAPPRGEETLREMLAKDFVKAEIDPGILDKSLVQVNGTNTVAEIGANSSSTDPHRAYLNLGNKIHGHFFRGLVQDFHLREKYVCHLVTEVGGVAAISDVFDVSFAAEILKMVGKLKEGGFYEVWNAWDNFVLDQILNSKYRKFIVKGSGRRMDYITFVNLGSFIIVCAGMNILGIVVFASEWGSRVDFRAVFTKYYLGGSPSQTGRVATGDHVTEILNNIRQSYDKRVRPNYGGNETFINIILRKKSEAAKAVGTSGDIKIVRLGRSGEPVDVGITMYVLSVSSVSEVNMDFTMDFYFRQSWNDPRLSFKGQPGLRSITVGTEFLKTIWIPDTFFVNEKMSYFHTATAPNEFLRISESGDIMRSIRLTVTASCPMNLRNFPMDTQRCRLEMESFGSNMSDIRYSWAKGVDSVGVAGDVSLPQFKIVGHRQLVNEASLGSGNYSRLECELVFERSLGYYLLQIYCPATLIVLISFVTFWINRNATTARVALGITTILTMTTLMSSVNASLPKISYIRSLDVFLGTCFVITFAALLEFATVGYVGKQIEMRKEEDDAEGGNANGTNAKKVGKWGGVAPADLDSPPQTGRVTTGQQVTDILNSLLEGYDKRVRPNYGGEPVDVGVTMYVLGISSLSEVQMDFTTEFYFRQIWNDPRLSFKGEPGIRSITGQDEFDDGHCDIVTCDDDVVTVTKSEEKVSRASFGK</sequence>
<dbReference type="EMBL" id="LNIX01000018">
    <property type="protein sequence ID" value="OXA44880.1"/>
    <property type="molecule type" value="Genomic_DNA"/>
</dbReference>
<feature type="transmembrane region" description="Helical" evidence="20">
    <location>
        <begin position="308"/>
        <end position="335"/>
    </location>
</feature>
<keyword evidence="8 20" id="KW-0406">Ion transport</keyword>
<dbReference type="PANTHER" id="PTHR18945">
    <property type="entry name" value="NEUROTRANSMITTER GATED ION CHANNEL"/>
    <property type="match status" value="1"/>
</dbReference>
<dbReference type="GO" id="GO:0004890">
    <property type="term" value="F:GABA-A receptor activity"/>
    <property type="evidence" value="ECO:0007669"/>
    <property type="project" value="InterPro"/>
</dbReference>
<evidence type="ECO:0000256" key="2">
    <source>
        <dbReference type="ARBA" id="ARBA00022448"/>
    </source>
</evidence>
<keyword evidence="2 20" id="KW-0813">Transport</keyword>
<dbReference type="InterPro" id="IPR036734">
    <property type="entry name" value="Neur_chan_lig-bd_sf"/>
</dbReference>
<keyword evidence="5 20" id="KW-0732">Signal</keyword>
<evidence type="ECO:0000256" key="6">
    <source>
        <dbReference type="ARBA" id="ARBA00022989"/>
    </source>
</evidence>
<evidence type="ECO:0000256" key="17">
    <source>
        <dbReference type="ARBA" id="ARBA00023303"/>
    </source>
</evidence>
<evidence type="ECO:0000313" key="23">
    <source>
        <dbReference type="EMBL" id="OXA44880.1"/>
    </source>
</evidence>
<evidence type="ECO:0000259" key="22">
    <source>
        <dbReference type="Pfam" id="PF02932"/>
    </source>
</evidence>
<evidence type="ECO:0000256" key="7">
    <source>
        <dbReference type="ARBA" id="ARBA00023018"/>
    </source>
</evidence>
<evidence type="ECO:0000256" key="9">
    <source>
        <dbReference type="ARBA" id="ARBA00023136"/>
    </source>
</evidence>
<comment type="subcellular location">
    <subcellularLocation>
        <location evidence="18">Postsynaptic cell membrane</location>
        <topology evidence="18">Multi-pass membrane protein</topology>
    </subcellularLocation>
</comment>
<dbReference type="GO" id="GO:0045211">
    <property type="term" value="C:postsynaptic membrane"/>
    <property type="evidence" value="ECO:0007669"/>
    <property type="project" value="UniProtKB-SubCell"/>
</dbReference>
<evidence type="ECO:0000256" key="11">
    <source>
        <dbReference type="ARBA" id="ARBA00023170"/>
    </source>
</evidence>
<dbReference type="NCBIfam" id="TIGR00860">
    <property type="entry name" value="LIC"/>
    <property type="match status" value="1"/>
</dbReference>
<evidence type="ECO:0000256" key="19">
    <source>
        <dbReference type="ARBA" id="ARBA00071250"/>
    </source>
</evidence>
<evidence type="ECO:0000256" key="3">
    <source>
        <dbReference type="ARBA" id="ARBA00022475"/>
    </source>
</evidence>
<gene>
    <name evidence="23" type="ORF">Fcan01_20354</name>
</gene>
<dbReference type="InterPro" id="IPR006029">
    <property type="entry name" value="Neurotrans-gated_channel_TM"/>
</dbReference>
<dbReference type="GO" id="GO:0099095">
    <property type="term" value="F:ligand-gated monoatomic anion channel activity"/>
    <property type="evidence" value="ECO:0007669"/>
    <property type="project" value="UniProtKB-ARBA"/>
</dbReference>
<evidence type="ECO:0000313" key="24">
    <source>
        <dbReference type="Proteomes" id="UP000198287"/>
    </source>
</evidence>
<dbReference type="PRINTS" id="PR00253">
    <property type="entry name" value="GABAARECEPTR"/>
</dbReference>
<dbReference type="Gene3D" id="2.70.170.10">
    <property type="entry name" value="Neurotransmitter-gated ion-channel ligand-binding domain"/>
    <property type="match status" value="2"/>
</dbReference>
<dbReference type="SUPFAM" id="SSF90112">
    <property type="entry name" value="Neurotransmitter-gated ion-channel transmembrane pore"/>
    <property type="match status" value="1"/>
</dbReference>
<keyword evidence="13" id="KW-0325">Glycoprotein</keyword>
<keyword evidence="6 20" id="KW-1133">Transmembrane helix</keyword>
<dbReference type="InterPro" id="IPR036719">
    <property type="entry name" value="Neuro-gated_channel_TM_sf"/>
</dbReference>
<dbReference type="Pfam" id="PF02932">
    <property type="entry name" value="Neur_chan_memb"/>
    <property type="match status" value="1"/>
</dbReference>
<evidence type="ECO:0000256" key="18">
    <source>
        <dbReference type="ARBA" id="ARBA00034104"/>
    </source>
</evidence>
<accession>A0A226DIC5</accession>
<dbReference type="AlphaFoldDB" id="A0A226DIC5"/>
<dbReference type="OrthoDB" id="8890589at2759"/>
<feature type="chain" id="PRO_5022263095" description="Gamma-aminobutyric acid receptor subunit beta" evidence="20">
    <location>
        <begin position="27"/>
        <end position="1115"/>
    </location>
</feature>
<keyword evidence="3" id="KW-1003">Cell membrane</keyword>
<keyword evidence="24" id="KW-1185">Reference proteome</keyword>
<evidence type="ECO:0000259" key="21">
    <source>
        <dbReference type="Pfam" id="PF02931"/>
    </source>
</evidence>
<dbReference type="STRING" id="158441.A0A226DIC5"/>